<reference evidence="1 2" key="1">
    <citation type="journal article" date="2021" name="Nat. Commun.">
        <title>Genetic determinants of endophytism in the Arabidopsis root mycobiome.</title>
        <authorList>
            <person name="Mesny F."/>
            <person name="Miyauchi S."/>
            <person name="Thiergart T."/>
            <person name="Pickel B."/>
            <person name="Atanasova L."/>
            <person name="Karlsson M."/>
            <person name="Huettel B."/>
            <person name="Barry K.W."/>
            <person name="Haridas S."/>
            <person name="Chen C."/>
            <person name="Bauer D."/>
            <person name="Andreopoulos W."/>
            <person name="Pangilinan J."/>
            <person name="LaButti K."/>
            <person name="Riley R."/>
            <person name="Lipzen A."/>
            <person name="Clum A."/>
            <person name="Drula E."/>
            <person name="Henrissat B."/>
            <person name="Kohler A."/>
            <person name="Grigoriev I.V."/>
            <person name="Martin F.M."/>
            <person name="Hacquard S."/>
        </authorList>
    </citation>
    <scope>NUCLEOTIDE SEQUENCE [LARGE SCALE GENOMIC DNA]</scope>
    <source>
        <strain evidence="1 2">MPI-SDFR-AT-0079</strain>
    </source>
</reference>
<protein>
    <submittedName>
        <fullName evidence="1">Uncharacterized protein</fullName>
    </submittedName>
</protein>
<dbReference type="EMBL" id="JAGIZQ010000002">
    <property type="protein sequence ID" value="KAH6641323.1"/>
    <property type="molecule type" value="Genomic_DNA"/>
</dbReference>
<name>A0ACB7PIA0_9PEZI</name>
<gene>
    <name evidence="1" type="ORF">F5144DRAFT_454816</name>
</gene>
<feature type="non-terminal residue" evidence="1">
    <location>
        <position position="100"/>
    </location>
</feature>
<evidence type="ECO:0000313" key="2">
    <source>
        <dbReference type="Proteomes" id="UP000724584"/>
    </source>
</evidence>
<feature type="non-terminal residue" evidence="1">
    <location>
        <position position="1"/>
    </location>
</feature>
<sequence>ILSIVFVHGLNGHYIHTWEESSVCWPRDLLPSRIKNVRVLSFSYDADIYNSASVGRIRDHGLNLLTHLIAKRPQTGREKFTRPIVFVAHSLGGLLVKEVC</sequence>
<comment type="caution">
    <text evidence="1">The sequence shown here is derived from an EMBL/GenBank/DDBJ whole genome shotgun (WGS) entry which is preliminary data.</text>
</comment>
<proteinExistence type="predicted"/>
<keyword evidence="2" id="KW-1185">Reference proteome</keyword>
<evidence type="ECO:0000313" key="1">
    <source>
        <dbReference type="EMBL" id="KAH6641323.1"/>
    </source>
</evidence>
<dbReference type="Proteomes" id="UP000724584">
    <property type="component" value="Unassembled WGS sequence"/>
</dbReference>
<organism evidence="1 2">
    <name type="scientific">Chaetomium tenue</name>
    <dbReference type="NCBI Taxonomy" id="1854479"/>
    <lineage>
        <taxon>Eukaryota</taxon>
        <taxon>Fungi</taxon>
        <taxon>Dikarya</taxon>
        <taxon>Ascomycota</taxon>
        <taxon>Pezizomycotina</taxon>
        <taxon>Sordariomycetes</taxon>
        <taxon>Sordariomycetidae</taxon>
        <taxon>Sordariales</taxon>
        <taxon>Chaetomiaceae</taxon>
        <taxon>Chaetomium</taxon>
    </lineage>
</organism>
<accession>A0ACB7PIA0</accession>